<feature type="signal peptide" evidence="2">
    <location>
        <begin position="1"/>
        <end position="24"/>
    </location>
</feature>
<dbReference type="EnsemblMetazoa" id="XM_020000171.1">
    <property type="protein sequence ID" value="XP_019855730.1"/>
    <property type="gene ID" value="LOC109584425"/>
</dbReference>
<proteinExistence type="predicted"/>
<keyword evidence="4" id="KW-1185">Reference proteome</keyword>
<dbReference type="KEGG" id="aqu:109584425"/>
<organism evidence="3">
    <name type="scientific">Amphimedon queenslandica</name>
    <name type="common">Sponge</name>
    <dbReference type="NCBI Taxonomy" id="400682"/>
    <lineage>
        <taxon>Eukaryota</taxon>
        <taxon>Metazoa</taxon>
        <taxon>Porifera</taxon>
        <taxon>Demospongiae</taxon>
        <taxon>Heteroscleromorpha</taxon>
        <taxon>Haplosclerida</taxon>
        <taxon>Niphatidae</taxon>
        <taxon>Amphimedon</taxon>
    </lineage>
</organism>
<feature type="transmembrane region" description="Helical" evidence="1">
    <location>
        <begin position="354"/>
        <end position="374"/>
    </location>
</feature>
<feature type="chain" id="PRO_5012485512" description="Fibronectin type-III domain-containing protein" evidence="2">
    <location>
        <begin position="25"/>
        <end position="479"/>
    </location>
</feature>
<keyword evidence="1" id="KW-1133">Transmembrane helix</keyword>
<keyword evidence="1" id="KW-0812">Transmembrane</keyword>
<gene>
    <name evidence="3" type="primary">109584425</name>
</gene>
<reference evidence="4" key="1">
    <citation type="journal article" date="2010" name="Nature">
        <title>The Amphimedon queenslandica genome and the evolution of animal complexity.</title>
        <authorList>
            <person name="Srivastava M."/>
            <person name="Simakov O."/>
            <person name="Chapman J."/>
            <person name="Fahey B."/>
            <person name="Gauthier M.E."/>
            <person name="Mitros T."/>
            <person name="Richards G.S."/>
            <person name="Conaco C."/>
            <person name="Dacre M."/>
            <person name="Hellsten U."/>
            <person name="Larroux C."/>
            <person name="Putnam N.H."/>
            <person name="Stanke M."/>
            <person name="Adamska M."/>
            <person name="Darling A."/>
            <person name="Degnan S.M."/>
            <person name="Oakley T.H."/>
            <person name="Plachetzki D.C."/>
            <person name="Zhai Y."/>
            <person name="Adamski M."/>
            <person name="Calcino A."/>
            <person name="Cummins S.F."/>
            <person name="Goodstein D.M."/>
            <person name="Harris C."/>
            <person name="Jackson D.J."/>
            <person name="Leys S.P."/>
            <person name="Shu S."/>
            <person name="Woodcroft B.J."/>
            <person name="Vervoort M."/>
            <person name="Kosik K.S."/>
            <person name="Manning G."/>
            <person name="Degnan B.M."/>
            <person name="Rokhsar D.S."/>
        </authorList>
    </citation>
    <scope>NUCLEOTIDE SEQUENCE [LARGE SCALE GENOMIC DNA]</scope>
</reference>
<keyword evidence="2" id="KW-0732">Signal</keyword>
<dbReference type="Proteomes" id="UP000007879">
    <property type="component" value="Unassembled WGS sequence"/>
</dbReference>
<protein>
    <recommendedName>
        <fullName evidence="5">Fibronectin type-III domain-containing protein</fullName>
    </recommendedName>
</protein>
<keyword evidence="1" id="KW-0472">Membrane</keyword>
<evidence type="ECO:0000313" key="3">
    <source>
        <dbReference type="EnsemblMetazoa" id="Aqu2.1.23726_001"/>
    </source>
</evidence>
<dbReference type="AlphaFoldDB" id="A0A1X7U8E7"/>
<reference evidence="3" key="2">
    <citation type="submission" date="2017-05" db="UniProtKB">
        <authorList>
            <consortium name="EnsemblMetazoa"/>
        </authorList>
    </citation>
    <scope>IDENTIFICATION</scope>
</reference>
<evidence type="ECO:0000313" key="4">
    <source>
        <dbReference type="Proteomes" id="UP000007879"/>
    </source>
</evidence>
<dbReference type="InParanoid" id="A0A1X7U8E7"/>
<evidence type="ECO:0008006" key="5">
    <source>
        <dbReference type="Google" id="ProtNLM"/>
    </source>
</evidence>
<evidence type="ECO:0000256" key="2">
    <source>
        <dbReference type="SAM" id="SignalP"/>
    </source>
</evidence>
<evidence type="ECO:0000256" key="1">
    <source>
        <dbReference type="SAM" id="Phobius"/>
    </source>
</evidence>
<dbReference type="EnsemblMetazoa" id="Aqu2.1.23726_001">
    <property type="protein sequence ID" value="Aqu2.1.23726_001"/>
    <property type="gene ID" value="Aqu2.1.23726"/>
</dbReference>
<name>A0A1X7U8E7_AMPQE</name>
<sequence length="479" mass="51183">MMSSIPYLILTLSLLMGQLTDLIASQVIHLDCGESEQLCPSSESITLNCSVVSNYIWWSIDNGSSVSIIEFVASSFGNTIGDKEEKGSFTATLINEPSATSTLSFNSSLVPLGTVITCADNDNGGTKQCTVKANEIPKPPTNLTYNKQSEILSWSPPDSTFEYYNITIITNNSSFINFTTSNSYLPLPLDEGYQNASVIIKAIACDGHLIGMEAFTKIPSSSFSSSFPSPSFVLQSTQDTLTPVTSLPIITSSIQPTSSIVNSTFLLPASSTQSSINTITISSSITITDEARTMQQSTTMYSSTGYSSSTMINTSVTTSSTSTATVSTTSRATGGSDNGDTLVIGISSGAVGCFLALLLILLVAILLMCFYRLFCYKEINQPPSSLHPHLLPTNVAINPQLLPPPHASHCIGSMCRCSSLNANTVTVVRDVIVPKDDDIKVVMNPCFKSEFSISDESDYPVPPVVCSLDNGGFSREENI</sequence>
<accession>A0A1X7U8E7</accession>